<feature type="coiled-coil region" evidence="6">
    <location>
        <begin position="708"/>
        <end position="738"/>
    </location>
</feature>
<feature type="domain" description="Gamma tubulin complex component protein N-terminal" evidence="9">
    <location>
        <begin position="356"/>
        <end position="648"/>
    </location>
</feature>
<dbReference type="PANTHER" id="PTHR19302:SF70">
    <property type="entry name" value="GAMMA-TUBULIN COMPLEX COMPONENT 6"/>
    <property type="match status" value="1"/>
</dbReference>
<evidence type="ECO:0000256" key="3">
    <source>
        <dbReference type="ARBA" id="ARBA00022490"/>
    </source>
</evidence>
<proteinExistence type="inferred from homology"/>
<dbReference type="InterPro" id="IPR007259">
    <property type="entry name" value="GCP"/>
</dbReference>
<evidence type="ECO:0000256" key="7">
    <source>
        <dbReference type="SAM" id="MobiDB-lite"/>
    </source>
</evidence>
<keyword evidence="3" id="KW-0963">Cytoplasm</keyword>
<dbReference type="GO" id="GO:0007020">
    <property type="term" value="P:microtubule nucleation"/>
    <property type="evidence" value="ECO:0007669"/>
    <property type="project" value="InterPro"/>
</dbReference>
<dbReference type="PANTHER" id="PTHR19302">
    <property type="entry name" value="GAMMA TUBULIN COMPLEX PROTEIN"/>
    <property type="match status" value="1"/>
</dbReference>
<dbReference type="InterPro" id="IPR041470">
    <property type="entry name" value="GCP_N"/>
</dbReference>
<reference evidence="10 11" key="1">
    <citation type="submission" date="2020-04" db="EMBL/GenBank/DDBJ databases">
        <authorList>
            <person name="Wallbank WR R."/>
            <person name="Pardo Diaz C."/>
            <person name="Kozak K."/>
            <person name="Martin S."/>
            <person name="Jiggins C."/>
            <person name="Moest M."/>
            <person name="Warren A I."/>
            <person name="Byers J.R.P. K."/>
            <person name="Montejo-Kovacevich G."/>
            <person name="Yen C E."/>
        </authorList>
    </citation>
    <scope>NUCLEOTIDE SEQUENCE [LARGE SCALE GENOMIC DNA]</scope>
</reference>
<dbReference type="GO" id="GO:0051011">
    <property type="term" value="F:microtubule minus-end binding"/>
    <property type="evidence" value="ECO:0007669"/>
    <property type="project" value="TreeGrafter"/>
</dbReference>
<dbReference type="GO" id="GO:0005874">
    <property type="term" value="C:microtubule"/>
    <property type="evidence" value="ECO:0007669"/>
    <property type="project" value="UniProtKB-KW"/>
</dbReference>
<evidence type="ECO:0008006" key="12">
    <source>
        <dbReference type="Google" id="ProtNLM"/>
    </source>
</evidence>
<evidence type="ECO:0000256" key="1">
    <source>
        <dbReference type="ARBA" id="ARBA00004245"/>
    </source>
</evidence>
<dbReference type="InterPro" id="IPR040457">
    <property type="entry name" value="GCP_C"/>
</dbReference>
<comment type="similarity">
    <text evidence="2">Belongs to the TUBGCP family.</text>
</comment>
<evidence type="ECO:0000259" key="8">
    <source>
        <dbReference type="Pfam" id="PF04130"/>
    </source>
</evidence>
<keyword evidence="4" id="KW-0493">Microtubule</keyword>
<keyword evidence="6" id="KW-0175">Coiled coil</keyword>
<feature type="region of interest" description="Disordered" evidence="7">
    <location>
        <begin position="1116"/>
        <end position="1142"/>
    </location>
</feature>
<feature type="domain" description="Gamma tubulin complex component C-terminal" evidence="8">
    <location>
        <begin position="1351"/>
        <end position="1657"/>
    </location>
</feature>
<dbReference type="GO" id="GO:0051321">
    <property type="term" value="P:meiotic cell cycle"/>
    <property type="evidence" value="ECO:0007669"/>
    <property type="project" value="TreeGrafter"/>
</dbReference>
<gene>
    <name evidence="10" type="ORF">APLA_LOCUS15314</name>
</gene>
<organism evidence="10 11">
    <name type="scientific">Arctia plantaginis</name>
    <name type="common">Wood tiger moth</name>
    <name type="synonym">Phalaena plantaginis</name>
    <dbReference type="NCBI Taxonomy" id="874455"/>
    <lineage>
        <taxon>Eukaryota</taxon>
        <taxon>Metazoa</taxon>
        <taxon>Ecdysozoa</taxon>
        <taxon>Arthropoda</taxon>
        <taxon>Hexapoda</taxon>
        <taxon>Insecta</taxon>
        <taxon>Pterygota</taxon>
        <taxon>Neoptera</taxon>
        <taxon>Endopterygota</taxon>
        <taxon>Lepidoptera</taxon>
        <taxon>Glossata</taxon>
        <taxon>Ditrysia</taxon>
        <taxon>Noctuoidea</taxon>
        <taxon>Erebidae</taxon>
        <taxon>Arctiinae</taxon>
        <taxon>Arctia</taxon>
    </lineage>
</organism>
<dbReference type="Proteomes" id="UP000494256">
    <property type="component" value="Unassembled WGS sequence"/>
</dbReference>
<name>A0A8S1B9R2_ARCPL</name>
<dbReference type="EMBL" id="CADEBD010000443">
    <property type="protein sequence ID" value="CAB3255620.1"/>
    <property type="molecule type" value="Genomic_DNA"/>
</dbReference>
<evidence type="ECO:0000259" key="9">
    <source>
        <dbReference type="Pfam" id="PF17681"/>
    </source>
</evidence>
<dbReference type="GO" id="GO:0000278">
    <property type="term" value="P:mitotic cell cycle"/>
    <property type="evidence" value="ECO:0007669"/>
    <property type="project" value="TreeGrafter"/>
</dbReference>
<dbReference type="GO" id="GO:0051225">
    <property type="term" value="P:spindle assembly"/>
    <property type="evidence" value="ECO:0007669"/>
    <property type="project" value="TreeGrafter"/>
</dbReference>
<evidence type="ECO:0000313" key="11">
    <source>
        <dbReference type="Proteomes" id="UP000494256"/>
    </source>
</evidence>
<evidence type="ECO:0000256" key="5">
    <source>
        <dbReference type="ARBA" id="ARBA00023212"/>
    </source>
</evidence>
<dbReference type="InterPro" id="IPR042241">
    <property type="entry name" value="GCP_C_sf"/>
</dbReference>
<comment type="caution">
    <text evidence="10">The sequence shown here is derived from an EMBL/GenBank/DDBJ whole genome shotgun (WGS) entry which is preliminary data.</text>
</comment>
<dbReference type="OrthoDB" id="342024at2759"/>
<dbReference type="Pfam" id="PF17681">
    <property type="entry name" value="GCP_N_terminal"/>
    <property type="match status" value="1"/>
</dbReference>
<evidence type="ECO:0000256" key="4">
    <source>
        <dbReference type="ARBA" id="ARBA00022701"/>
    </source>
</evidence>
<dbReference type="GO" id="GO:0000922">
    <property type="term" value="C:spindle pole"/>
    <property type="evidence" value="ECO:0007669"/>
    <property type="project" value="InterPro"/>
</dbReference>
<evidence type="ECO:0000256" key="6">
    <source>
        <dbReference type="SAM" id="Coils"/>
    </source>
</evidence>
<dbReference type="Pfam" id="PF04130">
    <property type="entry name" value="GCP_C_terminal"/>
    <property type="match status" value="1"/>
</dbReference>
<dbReference type="GO" id="GO:0043015">
    <property type="term" value="F:gamma-tubulin binding"/>
    <property type="evidence" value="ECO:0007669"/>
    <property type="project" value="InterPro"/>
</dbReference>
<evidence type="ECO:0000256" key="2">
    <source>
        <dbReference type="ARBA" id="ARBA00010337"/>
    </source>
</evidence>
<protein>
    <recommendedName>
        <fullName evidence="12">Gamma-tubulin complex component 6</fullName>
    </recommendedName>
</protein>
<accession>A0A8S1B9R2</accession>
<dbReference type="Gene3D" id="1.20.120.1900">
    <property type="entry name" value="Gamma-tubulin complex, C-terminal domain"/>
    <property type="match status" value="1"/>
</dbReference>
<comment type="subcellular location">
    <subcellularLocation>
        <location evidence="1">Cytoplasm</location>
        <location evidence="1">Cytoskeleton</location>
    </subcellularLocation>
</comment>
<dbReference type="GO" id="GO:0031122">
    <property type="term" value="P:cytoplasmic microtubule organization"/>
    <property type="evidence" value="ECO:0007669"/>
    <property type="project" value="TreeGrafter"/>
</dbReference>
<evidence type="ECO:0000313" key="10">
    <source>
        <dbReference type="EMBL" id="CAB3255620.1"/>
    </source>
</evidence>
<dbReference type="GO" id="GO:0000930">
    <property type="term" value="C:gamma-tubulin complex"/>
    <property type="evidence" value="ECO:0007669"/>
    <property type="project" value="TreeGrafter"/>
</dbReference>
<keyword evidence="5" id="KW-0206">Cytoskeleton</keyword>
<sequence length="1674" mass="193515">MTHNYTNTNLEDVGVFELLSELCTRTASKYSNQNRISQRRLSAKMRSNAYEIILKKTSSAYSISKGEPIIDLLSYYLVYQQNVRNIAEYKRCVELKKIISTLRQTDFGNNKENIHNVIRFLIGLKNTIKEDLSPEMFQNPFTFGLFDEMLPKPKREPFGSPQPYSYYPSHVFELPFSLKHQEIALEYQKSQSNFEYTVDSFDSRSYLSTTSQRQEETRLKTFLSPMSLPSMTSTHVSPYSQGSMYDYPRLTAPRDLQIPTSLSADVYVKISMPLTNVKSVIKEEFSTNDNKSMDIWELATQIDKDIPEDIWEIVCKLPPIEERQLIASSSREVCLWRETYSDKLNELQIISEKQFIRHIMYLTIGVETKSFPFSQESNCFYMKENLVLEGISQDHIKEYVSELLLVGTYYKRLYKFAFSETLEEHFHSNGLVYEAAREVVRRYLLEFRLAATEIYDKCFKASNEDLNCMPTLLQILYHMEPLKYEIETVASIYKVINTDAQTTKTTIPHGAELMSYLFNETSAITHKQTTFTVYNSLYTVCKVYFKFIERYIFEGELEDRYNEFFIRKDNQYVNCRSKRYWDKGFHITQAVAVPEFLKSVAKFILLCGKSLRLLKLCNPNDPLVLLISSDHPSVKCCVSFEDLERQQQVLDVYRTRCLFVSGELVTFDQILLKREAERKAFTEMASLKQAETMEKITAERKRLAQLIIAEKQHSLRVLEAAMAEAKAAKCKAKQRERMRYELEHAAEKATEEVDSKLRNDERNKIMEYYSKLNMEVEKSKMHTEWKIKRLQLDQSRMQLLSTEERNLKREKLELEHQRNEEVMAMSIQSIDYNKSEHEIDDKDNEINSNVVAGDNMSESVQSIIMEDVEENNSQSHSEISSSIGQTSSTVISAICNVAKSFFGVSKSQDGHCDNNREVDEQGNIVLTKSESFIQHTQSSSDIGSKLNVFNDNLQFQRNKQDALLNKQKVMAHEFNQIDAENNPVKSPSLVHFATVDEENNLYDQNLPFMEAKRNKRKVLGTEIDVIKSEPKLVFQEPRTDAQKEALLNKMKVLGVEYNLPPENIIIREPLNNAQEEAVRNKKKIMSSDHEMSSFQGSSRSESVKRLGLTLNLKPYSEGCTREGSPAMTPNAGSITPGDIFPRLDLETPTTAEIPLEEAMTADIFTPRSEASKDLESAKTRDFLTTDGFNFPLIVDDENVESELTNTTHTGDTPDGSPLKALDTGAPNNTKYSFFNLLDGSYTLKDFDPFGIKDLKNYSKDHFTNKMKADMANSCYTNPSIIMEEVQKRPYENIFASRYVPEEDNEKKITCDNIATLTACLQRSVMLPLTYQLEVVNNSILTYFLVNLDMYEHLRSLKDYFFLMDGEFSRSICDNLFSKLVKTLNPQELLNFATLHNILDKALGSSISHVHKFSENLSFTITESPLSFQHSSPDVLQCLSLTYAVSWPLNIILSQEALLRYAKVFQFLVKMRRIFWVLGEDFEALKLSVKLSKEHSRKLVKSPQYISVQIYRHIMASMIRALDNYIVTTCILTSWIEFENDLKKARTLDDLYECHVIYIKKVLFRCLLNNRSTPVMKLLNDIFTVILKFSRVLKAGEWHQKEKDGQFTHTSFIQLQELFHLFEKLAKYLHKVVTKLMECGYQRHLVELLTMVNLNGYYNPEKTKSEQNTSVLSVT</sequence>